<dbReference type="InterPro" id="IPR027354">
    <property type="entry name" value="YcgL_dom"/>
</dbReference>
<reference evidence="4" key="1">
    <citation type="submission" date="2016-10" db="EMBL/GenBank/DDBJ databases">
        <authorList>
            <person name="Varghese N."/>
            <person name="Submissions S."/>
        </authorList>
    </citation>
    <scope>NUCLEOTIDE SEQUENCE [LARGE SCALE GENOMIC DNA]</scope>
    <source>
        <strain evidence="4">DSM 16522</strain>
    </source>
</reference>
<evidence type="ECO:0000259" key="2">
    <source>
        <dbReference type="PROSITE" id="PS51648"/>
    </source>
</evidence>
<keyword evidence="4" id="KW-1185">Reference proteome</keyword>
<dbReference type="Gene3D" id="3.10.510.20">
    <property type="entry name" value="YcgL domain"/>
    <property type="match status" value="1"/>
</dbReference>
<dbReference type="PROSITE" id="PS51648">
    <property type="entry name" value="YCGL"/>
    <property type="match status" value="1"/>
</dbReference>
<dbReference type="Pfam" id="PF05166">
    <property type="entry name" value="YcgL"/>
    <property type="match status" value="1"/>
</dbReference>
<accession>A0A1I5BB96</accession>
<dbReference type="Proteomes" id="UP000199011">
    <property type="component" value="Unassembled WGS sequence"/>
</dbReference>
<organism evidence="3 4">
    <name type="scientific">Xenorhabdus japonica</name>
    <dbReference type="NCBI Taxonomy" id="53341"/>
    <lineage>
        <taxon>Bacteria</taxon>
        <taxon>Pseudomonadati</taxon>
        <taxon>Pseudomonadota</taxon>
        <taxon>Gammaproteobacteria</taxon>
        <taxon>Enterobacterales</taxon>
        <taxon>Morganellaceae</taxon>
        <taxon>Xenorhabdus</taxon>
    </lineage>
</organism>
<evidence type="ECO:0000313" key="4">
    <source>
        <dbReference type="Proteomes" id="UP000199011"/>
    </source>
</evidence>
<dbReference type="PANTHER" id="PTHR38109">
    <property type="entry name" value="PROTEIN YCGL"/>
    <property type="match status" value="1"/>
</dbReference>
<dbReference type="PANTHER" id="PTHR38109:SF1">
    <property type="entry name" value="PROTEIN YCGL"/>
    <property type="match status" value="1"/>
</dbReference>
<dbReference type="RefSeq" id="WP_092519342.1">
    <property type="nucleotide sequence ID" value="NZ_CAWRAH010000030.1"/>
</dbReference>
<dbReference type="HAMAP" id="MF_01866">
    <property type="entry name" value="UPF0745"/>
    <property type="match status" value="1"/>
</dbReference>
<proteinExistence type="inferred from homology"/>
<dbReference type="EMBL" id="FOVO01000017">
    <property type="protein sequence ID" value="SFN71982.1"/>
    <property type="molecule type" value="Genomic_DNA"/>
</dbReference>
<dbReference type="AlphaFoldDB" id="A0A1I5BB96"/>
<evidence type="ECO:0000313" key="3">
    <source>
        <dbReference type="EMBL" id="SFN71982.1"/>
    </source>
</evidence>
<dbReference type="InterPro" id="IPR038068">
    <property type="entry name" value="YcgL-like_sf"/>
</dbReference>
<dbReference type="OrthoDB" id="7062382at2"/>
<name>A0A1I5BB96_9GAMM</name>
<gene>
    <name evidence="3" type="ORF">SAMN05421579_11727</name>
</gene>
<dbReference type="STRING" id="53341.SAMN05421579_11727"/>
<protein>
    <recommendedName>
        <fullName evidence="1">YcgL domain-containing protein SAMN05421579_11727</fullName>
    </recommendedName>
</protein>
<dbReference type="SUPFAM" id="SSF160191">
    <property type="entry name" value="YcgL-like"/>
    <property type="match status" value="1"/>
</dbReference>
<evidence type="ECO:0000256" key="1">
    <source>
        <dbReference type="HAMAP-Rule" id="MF_01866"/>
    </source>
</evidence>
<sequence length="94" mass="10790">MICVIYKSSKRDQTYLYIEKKGDFSRVPEDLLKAFGESQYSMMISLSERKKLANADIEKVKTALNEQGFYLQVPPSVESLINEHLASNKLSKQQ</sequence>
<feature type="domain" description="YcgL" evidence="2">
    <location>
        <begin position="1"/>
        <end position="85"/>
    </location>
</feature>